<evidence type="ECO:0000313" key="2">
    <source>
        <dbReference type="Proteomes" id="UP001163321"/>
    </source>
</evidence>
<keyword evidence="2" id="KW-1185">Reference proteome</keyword>
<proteinExistence type="predicted"/>
<gene>
    <name evidence="1" type="ORF">PsorP6_013561</name>
</gene>
<evidence type="ECO:0000313" key="1">
    <source>
        <dbReference type="EMBL" id="KAI9905352.1"/>
    </source>
</evidence>
<dbReference type="Proteomes" id="UP001163321">
    <property type="component" value="Chromosome 9"/>
</dbReference>
<reference evidence="1 2" key="1">
    <citation type="journal article" date="2022" name="bioRxiv">
        <title>The genome of the oomycete Peronosclerospora sorghi, a cosmopolitan pathogen of maize and sorghum, is inflated with dispersed pseudogenes.</title>
        <authorList>
            <person name="Fletcher K."/>
            <person name="Martin F."/>
            <person name="Isakeit T."/>
            <person name="Cavanaugh K."/>
            <person name="Magill C."/>
            <person name="Michelmore R."/>
        </authorList>
    </citation>
    <scope>NUCLEOTIDE SEQUENCE [LARGE SCALE GENOMIC DNA]</scope>
    <source>
        <strain evidence="1">P6</strain>
    </source>
</reference>
<accession>A0ACC0VGK9</accession>
<sequence>MVRPIRKKRGVVRYGQEFPNLRHGHFHLDDYEADYDSFYCLSAEEDGEQASSYEEVMRSNYKDQWLQAMNSEIKSLVQHKTWTLRVLIGKGDNKDKR</sequence>
<organism evidence="1 2">
    <name type="scientific">Peronosclerospora sorghi</name>
    <dbReference type="NCBI Taxonomy" id="230839"/>
    <lineage>
        <taxon>Eukaryota</taxon>
        <taxon>Sar</taxon>
        <taxon>Stramenopiles</taxon>
        <taxon>Oomycota</taxon>
        <taxon>Peronosporomycetes</taxon>
        <taxon>Peronosporales</taxon>
        <taxon>Peronosporaceae</taxon>
        <taxon>Peronosclerospora</taxon>
    </lineage>
</organism>
<protein>
    <submittedName>
        <fullName evidence="1">Uncharacterized protein</fullName>
    </submittedName>
</protein>
<comment type="caution">
    <text evidence="1">The sequence shown here is derived from an EMBL/GenBank/DDBJ whole genome shotgun (WGS) entry which is preliminary data.</text>
</comment>
<name>A0ACC0VGK9_9STRA</name>
<dbReference type="EMBL" id="CM047588">
    <property type="protein sequence ID" value="KAI9905352.1"/>
    <property type="molecule type" value="Genomic_DNA"/>
</dbReference>